<feature type="region of interest" description="Disordered" evidence="1">
    <location>
        <begin position="40"/>
        <end position="65"/>
    </location>
</feature>
<organism evidence="3 4">
    <name type="scientific">Cotesia glomerata</name>
    <name type="common">Lepidopteran parasitic wasp</name>
    <name type="synonym">Apanteles glomeratus</name>
    <dbReference type="NCBI Taxonomy" id="32391"/>
    <lineage>
        <taxon>Eukaryota</taxon>
        <taxon>Metazoa</taxon>
        <taxon>Ecdysozoa</taxon>
        <taxon>Arthropoda</taxon>
        <taxon>Hexapoda</taxon>
        <taxon>Insecta</taxon>
        <taxon>Pterygota</taxon>
        <taxon>Neoptera</taxon>
        <taxon>Endopterygota</taxon>
        <taxon>Hymenoptera</taxon>
        <taxon>Apocrita</taxon>
        <taxon>Ichneumonoidea</taxon>
        <taxon>Braconidae</taxon>
        <taxon>Microgastrinae</taxon>
        <taxon>Cotesia</taxon>
    </lineage>
</organism>
<dbReference type="AlphaFoldDB" id="A0AAV7HD73"/>
<dbReference type="EMBL" id="JAHXZJ010002982">
    <property type="protein sequence ID" value="KAH0534673.1"/>
    <property type="molecule type" value="Genomic_DNA"/>
</dbReference>
<keyword evidence="2" id="KW-0732">Signal</keyword>
<feature type="signal peptide" evidence="2">
    <location>
        <begin position="1"/>
        <end position="33"/>
    </location>
</feature>
<evidence type="ECO:0000256" key="2">
    <source>
        <dbReference type="SAM" id="SignalP"/>
    </source>
</evidence>
<evidence type="ECO:0000313" key="3">
    <source>
        <dbReference type="EMBL" id="KAH0534673.1"/>
    </source>
</evidence>
<accession>A0AAV7HD73</accession>
<evidence type="ECO:0000256" key="1">
    <source>
        <dbReference type="SAM" id="MobiDB-lite"/>
    </source>
</evidence>
<name>A0AAV7HD73_COTGL</name>
<comment type="caution">
    <text evidence="3">The sequence shown here is derived from an EMBL/GenBank/DDBJ whole genome shotgun (WGS) entry which is preliminary data.</text>
</comment>
<reference evidence="3 4" key="1">
    <citation type="journal article" date="2021" name="J. Hered.">
        <title>A chromosome-level genome assembly of the parasitoid wasp, Cotesia glomerata (Hymenoptera: Braconidae).</title>
        <authorList>
            <person name="Pinto B.J."/>
            <person name="Weis J.J."/>
            <person name="Gamble T."/>
            <person name="Ode P.J."/>
            <person name="Paul R."/>
            <person name="Zaspel J.M."/>
        </authorList>
    </citation>
    <scope>NUCLEOTIDE SEQUENCE [LARGE SCALE GENOMIC DNA]</scope>
    <source>
        <strain evidence="3">CgM1</strain>
    </source>
</reference>
<gene>
    <name evidence="3" type="ORF">KQX54_006552</name>
</gene>
<protein>
    <submittedName>
        <fullName evidence="3">Uncharacterized protein</fullName>
    </submittedName>
</protein>
<feature type="chain" id="PRO_5043832267" evidence="2">
    <location>
        <begin position="34"/>
        <end position="116"/>
    </location>
</feature>
<sequence length="116" mass="13532">MQSCVKMFKIQELKTKTVLLFIILIVLVIYCNAHPQPQTSNDIHKNDNIEQKVEGETDKNPENTNLVQKLTSTEELPLLVSLMQHLVPKVHFTIITIFYNFFVKVFKHIRDAHNDE</sequence>
<keyword evidence="4" id="KW-1185">Reference proteome</keyword>
<proteinExistence type="predicted"/>
<feature type="compositionally biased region" description="Basic and acidic residues" evidence="1">
    <location>
        <begin position="42"/>
        <end position="61"/>
    </location>
</feature>
<dbReference type="Proteomes" id="UP000826195">
    <property type="component" value="Unassembled WGS sequence"/>
</dbReference>
<evidence type="ECO:0000313" key="4">
    <source>
        <dbReference type="Proteomes" id="UP000826195"/>
    </source>
</evidence>